<accession>A0A6V7V3G4</accession>
<dbReference type="InterPro" id="IPR000608">
    <property type="entry name" value="UBC"/>
</dbReference>
<dbReference type="PANTHER" id="PTHR24068">
    <property type="entry name" value="UBIQUITIN-CONJUGATING ENZYME E2"/>
    <property type="match status" value="1"/>
</dbReference>
<evidence type="ECO:0000259" key="1">
    <source>
        <dbReference type="PROSITE" id="PS50127"/>
    </source>
</evidence>
<dbReference type="AlphaFoldDB" id="A0A6V7V3G4"/>
<dbReference type="Gene3D" id="3.10.110.10">
    <property type="entry name" value="Ubiquitin Conjugating Enzyme"/>
    <property type="match status" value="1"/>
</dbReference>
<dbReference type="PROSITE" id="PS50127">
    <property type="entry name" value="UBC_2"/>
    <property type="match status" value="1"/>
</dbReference>
<evidence type="ECO:0000313" key="2">
    <source>
        <dbReference type="EMBL" id="CAD2169455.1"/>
    </source>
</evidence>
<dbReference type="Proteomes" id="UP000580250">
    <property type="component" value="Unassembled WGS sequence"/>
</dbReference>
<name>A0A6V7V3G4_MELEN</name>
<dbReference type="EMBL" id="CAJEWN010000153">
    <property type="protein sequence ID" value="CAD2169455.1"/>
    <property type="molecule type" value="Genomic_DNA"/>
</dbReference>
<gene>
    <name evidence="2" type="ORF">MENT_LOCUS20789</name>
</gene>
<dbReference type="Pfam" id="PF00179">
    <property type="entry name" value="UQ_con"/>
    <property type="match status" value="1"/>
</dbReference>
<dbReference type="SUPFAM" id="SSF54495">
    <property type="entry name" value="UBC-like"/>
    <property type="match status" value="1"/>
</dbReference>
<proteinExistence type="predicted"/>
<comment type="caution">
    <text evidence="2">The sequence shown here is derived from an EMBL/GenBank/DDBJ whole genome shotgun (WGS) entry which is preliminary data.</text>
</comment>
<dbReference type="SMART" id="SM00212">
    <property type="entry name" value="UBCc"/>
    <property type="match status" value="1"/>
</dbReference>
<reference evidence="2 3" key="1">
    <citation type="submission" date="2020-08" db="EMBL/GenBank/DDBJ databases">
        <authorList>
            <person name="Koutsovoulos G."/>
            <person name="Danchin GJ E."/>
        </authorList>
    </citation>
    <scope>NUCLEOTIDE SEQUENCE [LARGE SCALE GENOMIC DNA]</scope>
</reference>
<dbReference type="InterPro" id="IPR016135">
    <property type="entry name" value="UBQ-conjugating_enzyme/RWD"/>
</dbReference>
<dbReference type="OrthoDB" id="7851174at2759"/>
<organism evidence="2 3">
    <name type="scientific">Meloidogyne enterolobii</name>
    <name type="common">Root-knot nematode worm</name>
    <name type="synonym">Meloidogyne mayaguensis</name>
    <dbReference type="NCBI Taxonomy" id="390850"/>
    <lineage>
        <taxon>Eukaryota</taxon>
        <taxon>Metazoa</taxon>
        <taxon>Ecdysozoa</taxon>
        <taxon>Nematoda</taxon>
        <taxon>Chromadorea</taxon>
        <taxon>Rhabditida</taxon>
        <taxon>Tylenchina</taxon>
        <taxon>Tylenchomorpha</taxon>
        <taxon>Tylenchoidea</taxon>
        <taxon>Meloidogynidae</taxon>
        <taxon>Meloidogyninae</taxon>
        <taxon>Meloidogyne</taxon>
    </lineage>
</organism>
<feature type="domain" description="UBC core" evidence="1">
    <location>
        <begin position="49"/>
        <end position="194"/>
    </location>
</feature>
<sequence length="194" mass="22250">MNPDKCFPSSSCQAIGLPNTFSEDTEFKPQSFSTNIRVQPYTINAPTSIASRRLFEELNNLREAPLKHCHAYPSSESIFKWSVVLDGPPKTVYETGTFFAQLLFGVNYPFSPPEVVFLTKIYHCNINSQGEIYLGLTRNWKSTMGVVDVLKMLISLFYSCDTHNPLIPHIAKQYLTQFEEFEKMARIWTKRYAS</sequence>
<protein>
    <recommendedName>
        <fullName evidence="1">UBC core domain-containing protein</fullName>
    </recommendedName>
</protein>
<evidence type="ECO:0000313" key="3">
    <source>
        <dbReference type="Proteomes" id="UP000580250"/>
    </source>
</evidence>